<dbReference type="InterPro" id="IPR003386">
    <property type="entry name" value="LACT/PDAT_acylTrfase"/>
</dbReference>
<organism evidence="2 3">
    <name type="scientific">Streptomyces mirabilis</name>
    <dbReference type="NCBI Taxonomy" id="68239"/>
    <lineage>
        <taxon>Bacteria</taxon>
        <taxon>Bacillati</taxon>
        <taxon>Actinomycetota</taxon>
        <taxon>Actinomycetes</taxon>
        <taxon>Kitasatosporales</taxon>
        <taxon>Streptomycetaceae</taxon>
        <taxon>Streptomyces</taxon>
    </lineage>
</organism>
<dbReference type="Pfam" id="PF02450">
    <property type="entry name" value="LCAT"/>
    <property type="match status" value="1"/>
</dbReference>
<dbReference type="SUPFAM" id="SSF53474">
    <property type="entry name" value="alpha/beta-Hydrolases"/>
    <property type="match status" value="1"/>
</dbReference>
<evidence type="ECO:0000313" key="2">
    <source>
        <dbReference type="EMBL" id="SFG35315.1"/>
    </source>
</evidence>
<dbReference type="OrthoDB" id="8871309at2"/>
<keyword evidence="2" id="KW-0808">Transferase</keyword>
<dbReference type="AlphaFoldDB" id="A0A1I2R3K1"/>
<dbReference type="InterPro" id="IPR029058">
    <property type="entry name" value="AB_hydrolase_fold"/>
</dbReference>
<evidence type="ECO:0000256" key="1">
    <source>
        <dbReference type="SAM" id="MobiDB-lite"/>
    </source>
</evidence>
<sequence length="498" mass="53405">MTEPSQPNTAGRRLDERPYSLPGLSPNTTQDAVVVVPGIMGSELYDTESGDVVWGLANAGWLLKAWTAPRGLRALRLTPDEREGRLGRIRARRLLRTPAWSPFLRGIEPYNDLVATVTRSVADPEAVLPFAYDWRLSVATNARFLAEAARAHLERWRRHPAHTLARKHRVDEREGRLVFVAHSMGGLLTLAALTDGPDGDLAADTRGVLTLGTPFQGAVAAAAILNTGQGAPVPLPHGRLRRLAYTMPGLHDLLPTFPSLDEGLNIRRLSPTDIADLGGDKDLAVDSQTLHDTLRGRALPGHRALVGISQPTLQSLTLRQGVVTASEHCYREHSDGELMRDETGAPRRFDVGGDGTVHKESATSPLNRAIVPLALQHGALAQGEAALEAVTSFLEEDEHLGPAQAGARVGIEVPDLVAPGTPWTVRVRGVDSPAGLDCAVEEVGGAFARPARLYGDDDHLAARVTVPAPGLYRVTLDTGDPTPLTQLVLAAPDERDDG</sequence>
<accession>A0A1I2R3K1</accession>
<dbReference type="GO" id="GO:0008374">
    <property type="term" value="F:O-acyltransferase activity"/>
    <property type="evidence" value="ECO:0007669"/>
    <property type="project" value="InterPro"/>
</dbReference>
<dbReference type="Proteomes" id="UP000181942">
    <property type="component" value="Unassembled WGS sequence"/>
</dbReference>
<evidence type="ECO:0000313" key="3">
    <source>
        <dbReference type="Proteomes" id="UP000181942"/>
    </source>
</evidence>
<feature type="region of interest" description="Disordered" evidence="1">
    <location>
        <begin position="1"/>
        <end position="27"/>
    </location>
</feature>
<dbReference type="Gene3D" id="3.40.50.1820">
    <property type="entry name" value="alpha/beta hydrolase"/>
    <property type="match status" value="1"/>
</dbReference>
<gene>
    <name evidence="2" type="ORF">SAMN02787118_11975</name>
</gene>
<dbReference type="EMBL" id="FONR01000019">
    <property type="protein sequence ID" value="SFG35315.1"/>
    <property type="molecule type" value="Genomic_DNA"/>
</dbReference>
<protein>
    <submittedName>
        <fullName evidence="2">Lecithin:cholesterol acyltransferase</fullName>
    </submittedName>
</protein>
<keyword evidence="2" id="KW-0012">Acyltransferase</keyword>
<name>A0A1I2R3K1_9ACTN</name>
<proteinExistence type="predicted"/>
<dbReference type="GO" id="GO:0006629">
    <property type="term" value="P:lipid metabolic process"/>
    <property type="evidence" value="ECO:0007669"/>
    <property type="project" value="InterPro"/>
</dbReference>
<reference evidence="2 3" key="1">
    <citation type="submission" date="2016-10" db="EMBL/GenBank/DDBJ databases">
        <authorList>
            <person name="de Groot N.N."/>
        </authorList>
    </citation>
    <scope>NUCLEOTIDE SEQUENCE [LARGE SCALE GENOMIC DNA]</scope>
    <source>
        <strain evidence="2 3">OK461</strain>
    </source>
</reference>